<accession>A0ACD1E527</accession>
<protein>
    <submittedName>
        <fullName evidence="1">Uncharacterized protein</fullName>
    </submittedName>
</protein>
<proteinExistence type="predicted"/>
<sequence length="138" mass="15269">MPTEQDGSEIVIRFSPFLADRLRENAEDTFEEERERGDASPRYGVSVIAATPEDGEDVLDTVRRIVGSTTLRGKKIAVLTGNELRAAGFEVVADPNAKEPLHHLVGDDPFSDPPRVDELASLLEDRRLTNPAWKEGSR</sequence>
<reference evidence="1" key="1">
    <citation type="submission" date="2021-06" db="EMBL/GenBank/DDBJ databases">
        <authorList>
            <person name="Ellington A.J."/>
            <person name="Bryan N.C."/>
            <person name="Christner B.C."/>
            <person name="Reisch C.R."/>
        </authorList>
    </citation>
    <scope>NUCLEOTIDE SEQUENCE</scope>
    <source>
        <strain evidence="1">L6-1</strain>
    </source>
</reference>
<keyword evidence="2" id="KW-1185">Reference proteome</keyword>
<evidence type="ECO:0000313" key="1">
    <source>
        <dbReference type="EMBL" id="QWS34047.1"/>
    </source>
</evidence>
<name>A0ACD1E527_9MICO</name>
<organism evidence="1 2">
    <name type="scientific">Curtobacterium aetherium</name>
    <dbReference type="NCBI Taxonomy" id="2841594"/>
    <lineage>
        <taxon>Bacteria</taxon>
        <taxon>Bacillati</taxon>
        <taxon>Actinomycetota</taxon>
        <taxon>Actinomycetes</taxon>
        <taxon>Micrococcales</taxon>
        <taxon>Microbacteriaceae</taxon>
        <taxon>Curtobacterium</taxon>
    </lineage>
</organism>
<dbReference type="EMBL" id="CP076544">
    <property type="protein sequence ID" value="QWS34047.1"/>
    <property type="molecule type" value="Genomic_DNA"/>
</dbReference>
<dbReference type="Proteomes" id="UP000681794">
    <property type="component" value="Chromosome"/>
</dbReference>
<evidence type="ECO:0000313" key="2">
    <source>
        <dbReference type="Proteomes" id="UP000681794"/>
    </source>
</evidence>
<gene>
    <name evidence="1" type="ORF">KM842_02255</name>
</gene>